<accession>A0A6L2NHC3</accession>
<gene>
    <name evidence="2" type="ORF">Tci_057594</name>
</gene>
<dbReference type="InterPro" id="IPR025558">
    <property type="entry name" value="DUF4283"/>
</dbReference>
<dbReference type="InterPro" id="IPR040256">
    <property type="entry name" value="At4g02000-like"/>
</dbReference>
<dbReference type="SUPFAM" id="SSF56219">
    <property type="entry name" value="DNase I-like"/>
    <property type="match status" value="1"/>
</dbReference>
<sequence>MVNSGKCVGSENDGGVFGSDVRKVHLNSDIQFDTPKCNSQMDRSYGENDGNNYNINIDNNLNEPTKTFSYASMVKVDDIPKELDFIPAIFTEDGIEVVVFYEKIVKLGSKRWCLTICGQFVGYDMHINEFRDEIGLNAVIEKEPWMIRNKPLFIQKWSSEIGMQKVEPRKMPVWVKINNVPLEAWSVKEISALASGLGKPILMDTMIAKMCHKGIGSLEFARVLVEIDAAKDLKKEIEIQYIDKSNNIKGKVFEWGAIDGTKDQPADNPRDNVKECIEPQQERNAKFVEQGQWKNFQSQRQNFEDNEAELKMIKERMIVDKFLVAKIQPTVKESITWSKDMTEYFKVKWAEIKENEGNDTNDGSDIEDVIKINEGSASILKENVISAKFDFKCFYTFVYAANDGINRRKLWEELICENRFVDGKPWCLAGDLNVTLQPNEHSCGSLVRTSDMLEFQECLNNIEVEDICSSGLHYTWTKNLQITKAAKIKWLRDEDKNNNYFHKVLKGRNNKSKVFSLSDAYGQICGGDQIPKLFLKHFEEFLGNAQHVKEVEDCATLFQRRLGPDVAQKMIKDITEKEIKSAMFDINDSKAIGPNGFTAAFFKKASTIVGNDVQTERDPSFQYHYGCKQVKLVHVCFADDLLVMCHGDSKSIRVIQRALNEFSECCGLMPNNSKRDNAKGKAKVAWKDICRPKDQGGLRLKNLQTWNHALLAKHEKYNWSSLGPLSQLVTQRDLYDKRLSEDLKVIDMVCDGQWKWPNEWHEKFLEISILEVPNLDANDRDKLVWNNRNGQVKDFSVGLANQELYLWGKICILADFQENILVLENIIQSLSNAKNGNNIRSIIRRLLFNASIYNIWKERNGMILEIVKDLVKKFIKALWK</sequence>
<dbReference type="PANTHER" id="PTHR31286">
    <property type="entry name" value="GLYCINE-RICH CELL WALL STRUCTURAL PROTEIN 1.8-LIKE"/>
    <property type="match status" value="1"/>
</dbReference>
<name>A0A6L2NHC3_TANCI</name>
<dbReference type="AlphaFoldDB" id="A0A6L2NHC3"/>
<reference evidence="2" key="1">
    <citation type="journal article" date="2019" name="Sci. Rep.">
        <title>Draft genome of Tanacetum cinerariifolium, the natural source of mosquito coil.</title>
        <authorList>
            <person name="Yamashiro T."/>
            <person name="Shiraishi A."/>
            <person name="Satake H."/>
            <person name="Nakayama K."/>
        </authorList>
    </citation>
    <scope>NUCLEOTIDE SEQUENCE</scope>
</reference>
<evidence type="ECO:0000313" key="2">
    <source>
        <dbReference type="EMBL" id="GEU85616.1"/>
    </source>
</evidence>
<comment type="caution">
    <text evidence="2">The sequence shown here is derived from an EMBL/GenBank/DDBJ whole genome shotgun (WGS) entry which is preliminary data.</text>
</comment>
<dbReference type="InterPro" id="IPR036691">
    <property type="entry name" value="Endo/exonu/phosph_ase_sf"/>
</dbReference>
<protein>
    <recommendedName>
        <fullName evidence="1">DUF4283 domain-containing protein</fullName>
    </recommendedName>
</protein>
<dbReference type="EMBL" id="BKCJ010009144">
    <property type="protein sequence ID" value="GEU85616.1"/>
    <property type="molecule type" value="Genomic_DNA"/>
</dbReference>
<dbReference type="PANTHER" id="PTHR31286:SF99">
    <property type="entry name" value="DUF4283 DOMAIN-CONTAINING PROTEIN"/>
    <property type="match status" value="1"/>
</dbReference>
<dbReference type="Gene3D" id="3.60.10.10">
    <property type="entry name" value="Endonuclease/exonuclease/phosphatase"/>
    <property type="match status" value="1"/>
</dbReference>
<evidence type="ECO:0000259" key="1">
    <source>
        <dbReference type="Pfam" id="PF14111"/>
    </source>
</evidence>
<feature type="domain" description="DUF4283" evidence="1">
    <location>
        <begin position="115"/>
        <end position="163"/>
    </location>
</feature>
<organism evidence="2">
    <name type="scientific">Tanacetum cinerariifolium</name>
    <name type="common">Dalmatian daisy</name>
    <name type="synonym">Chrysanthemum cinerariifolium</name>
    <dbReference type="NCBI Taxonomy" id="118510"/>
    <lineage>
        <taxon>Eukaryota</taxon>
        <taxon>Viridiplantae</taxon>
        <taxon>Streptophyta</taxon>
        <taxon>Embryophyta</taxon>
        <taxon>Tracheophyta</taxon>
        <taxon>Spermatophyta</taxon>
        <taxon>Magnoliopsida</taxon>
        <taxon>eudicotyledons</taxon>
        <taxon>Gunneridae</taxon>
        <taxon>Pentapetalae</taxon>
        <taxon>asterids</taxon>
        <taxon>campanulids</taxon>
        <taxon>Asterales</taxon>
        <taxon>Asteraceae</taxon>
        <taxon>Asteroideae</taxon>
        <taxon>Anthemideae</taxon>
        <taxon>Anthemidinae</taxon>
        <taxon>Tanacetum</taxon>
    </lineage>
</organism>
<proteinExistence type="predicted"/>
<dbReference type="Pfam" id="PF14111">
    <property type="entry name" value="DUF4283"/>
    <property type="match status" value="1"/>
</dbReference>